<evidence type="ECO:0000313" key="1">
    <source>
        <dbReference type="EMBL" id="KAH7865467.1"/>
    </source>
</evidence>
<organism evidence="1 2">
    <name type="scientific">Vaccinium darrowii</name>
    <dbReference type="NCBI Taxonomy" id="229202"/>
    <lineage>
        <taxon>Eukaryota</taxon>
        <taxon>Viridiplantae</taxon>
        <taxon>Streptophyta</taxon>
        <taxon>Embryophyta</taxon>
        <taxon>Tracheophyta</taxon>
        <taxon>Spermatophyta</taxon>
        <taxon>Magnoliopsida</taxon>
        <taxon>eudicotyledons</taxon>
        <taxon>Gunneridae</taxon>
        <taxon>Pentapetalae</taxon>
        <taxon>asterids</taxon>
        <taxon>Ericales</taxon>
        <taxon>Ericaceae</taxon>
        <taxon>Vaccinioideae</taxon>
        <taxon>Vaccinieae</taxon>
        <taxon>Vaccinium</taxon>
    </lineage>
</organism>
<evidence type="ECO:0000313" key="2">
    <source>
        <dbReference type="Proteomes" id="UP000828048"/>
    </source>
</evidence>
<dbReference type="Proteomes" id="UP000828048">
    <property type="component" value="Chromosome 9"/>
</dbReference>
<accession>A0ACB7ZHY6</accession>
<protein>
    <submittedName>
        <fullName evidence="1">Uncharacterized protein</fullName>
    </submittedName>
</protein>
<comment type="caution">
    <text evidence="1">The sequence shown here is derived from an EMBL/GenBank/DDBJ whole genome shotgun (WGS) entry which is preliminary data.</text>
</comment>
<gene>
    <name evidence="1" type="ORF">Vadar_007102</name>
</gene>
<dbReference type="EMBL" id="CM037159">
    <property type="protein sequence ID" value="KAH7865467.1"/>
    <property type="molecule type" value="Genomic_DNA"/>
</dbReference>
<proteinExistence type="predicted"/>
<keyword evidence="2" id="KW-1185">Reference proteome</keyword>
<reference evidence="1 2" key="1">
    <citation type="journal article" date="2021" name="Hortic Res">
        <title>High-quality reference genome and annotation aids understanding of berry development for evergreen blueberry (Vaccinium darrowii).</title>
        <authorList>
            <person name="Yu J."/>
            <person name="Hulse-Kemp A.M."/>
            <person name="Babiker E."/>
            <person name="Staton M."/>
        </authorList>
    </citation>
    <scope>NUCLEOTIDE SEQUENCE [LARGE SCALE GENOMIC DNA]</scope>
    <source>
        <strain evidence="2">cv. NJ 8807/NJ 8810</strain>
        <tissue evidence="1">Young leaf</tissue>
    </source>
</reference>
<sequence>MDGICATNPKVGWQPLRILVMQPFVLDLCILDAYQSIVLGVYADVDFKEGDLVLKDQMLDAAQHSANKIDCLVCSFYFRFIGSIEVQIGRKLYLQDLGVAANNECDR</sequence>
<name>A0ACB7ZHY6_9ERIC</name>